<evidence type="ECO:0000313" key="12">
    <source>
        <dbReference type="Proteomes" id="UP001162162"/>
    </source>
</evidence>
<evidence type="ECO:0000256" key="3">
    <source>
        <dbReference type="ARBA" id="ARBA00022692"/>
    </source>
</evidence>
<dbReference type="SUPFAM" id="SSF81321">
    <property type="entry name" value="Family A G protein-coupled receptor-like"/>
    <property type="match status" value="1"/>
</dbReference>
<proteinExistence type="inferred from homology"/>
<dbReference type="AlphaFoldDB" id="A0AAV8YQL2"/>
<keyword evidence="5" id="KW-0297">G-protein coupled receptor</keyword>
<keyword evidence="8" id="KW-0807">Transducer</keyword>
<feature type="transmembrane region" description="Helical" evidence="9">
    <location>
        <begin position="37"/>
        <end position="57"/>
    </location>
</feature>
<dbReference type="GO" id="GO:0016020">
    <property type="term" value="C:membrane"/>
    <property type="evidence" value="ECO:0007669"/>
    <property type="project" value="UniProtKB-SubCell"/>
</dbReference>
<name>A0AAV8YQL2_9CUCU</name>
<keyword evidence="7" id="KW-0675">Receptor</keyword>
<sequence>MSYEDIDWGSIDTSNTSFINTIWLSKDASEMIIKTSIVLPVVILGIMGNILVIFILVKNPYIRTPTNLLIGNMAAADLLSLLLHPWVILTYDFFQNYQLGQVGCQGEGAMECSILIASVISMSVITYDRLTAIVLPKETRLNRKGAKIVMGVTWVVGILLSIPLVIYRTYKERQWLNFLEKYCTEKVLIINMYWYVIITVLVWLPLSIQLICYVTIFVKLNKYEKMLVRKLQHHRTSYKKRAAKMMFVIIVTFMICRLPFTALIIYRHQLIKVKQLSLSNDVRNQVNGIYHKLWFISKYLIFLNAAMNPFIYGRAFKATRLYKWLFPLRGNKLAATKPNEKQKSSDETSSKLFLIFRKKAKIQESATK</sequence>
<keyword evidence="12" id="KW-1185">Reference proteome</keyword>
<evidence type="ECO:0000256" key="2">
    <source>
        <dbReference type="ARBA" id="ARBA00010663"/>
    </source>
</evidence>
<evidence type="ECO:0000256" key="9">
    <source>
        <dbReference type="SAM" id="Phobius"/>
    </source>
</evidence>
<feature type="transmembrane region" description="Helical" evidence="9">
    <location>
        <begin position="293"/>
        <end position="313"/>
    </location>
</feature>
<feature type="transmembrane region" description="Helical" evidence="9">
    <location>
        <begin position="108"/>
        <end position="127"/>
    </location>
</feature>
<feature type="domain" description="G-protein coupled receptors family 1 profile" evidence="10">
    <location>
        <begin position="48"/>
        <end position="312"/>
    </location>
</feature>
<dbReference type="InterPro" id="IPR000276">
    <property type="entry name" value="GPCR_Rhodpsn"/>
</dbReference>
<feature type="transmembrane region" description="Helical" evidence="9">
    <location>
        <begin position="192"/>
        <end position="221"/>
    </location>
</feature>
<evidence type="ECO:0000256" key="1">
    <source>
        <dbReference type="ARBA" id="ARBA00004141"/>
    </source>
</evidence>
<feature type="transmembrane region" description="Helical" evidence="9">
    <location>
        <begin position="69"/>
        <end position="88"/>
    </location>
</feature>
<reference evidence="11" key="1">
    <citation type="journal article" date="2023" name="Insect Mol. Biol.">
        <title>Genome sequencing provides insights into the evolution of gene families encoding plant cell wall-degrading enzymes in longhorned beetles.</title>
        <authorList>
            <person name="Shin N.R."/>
            <person name="Okamura Y."/>
            <person name="Kirsch R."/>
            <person name="Pauchet Y."/>
        </authorList>
    </citation>
    <scope>NUCLEOTIDE SEQUENCE</scope>
    <source>
        <strain evidence="11">AMC_N1</strain>
    </source>
</reference>
<dbReference type="Gene3D" id="1.20.1070.10">
    <property type="entry name" value="Rhodopsin 7-helix transmembrane proteins"/>
    <property type="match status" value="1"/>
</dbReference>
<keyword evidence="3 9" id="KW-0812">Transmembrane</keyword>
<keyword evidence="6 9" id="KW-0472">Membrane</keyword>
<evidence type="ECO:0000256" key="7">
    <source>
        <dbReference type="ARBA" id="ARBA00023170"/>
    </source>
</evidence>
<dbReference type="Proteomes" id="UP001162162">
    <property type="component" value="Unassembled WGS sequence"/>
</dbReference>
<dbReference type="EMBL" id="JAPWTK010000052">
    <property type="protein sequence ID" value="KAJ8953949.1"/>
    <property type="molecule type" value="Genomic_DNA"/>
</dbReference>
<gene>
    <name evidence="11" type="ORF">NQ318_019192</name>
</gene>
<dbReference type="PRINTS" id="PR00237">
    <property type="entry name" value="GPCRRHODOPSN"/>
</dbReference>
<feature type="transmembrane region" description="Helical" evidence="9">
    <location>
        <begin position="148"/>
        <end position="170"/>
    </location>
</feature>
<protein>
    <recommendedName>
        <fullName evidence="10">G-protein coupled receptors family 1 profile domain-containing protein</fullName>
    </recommendedName>
</protein>
<dbReference type="Pfam" id="PF00001">
    <property type="entry name" value="7tm_1"/>
    <property type="match status" value="1"/>
</dbReference>
<dbReference type="PANTHER" id="PTHR24235">
    <property type="entry name" value="NEUROPEPTIDE Y RECEPTOR"/>
    <property type="match status" value="1"/>
</dbReference>
<keyword evidence="4 9" id="KW-1133">Transmembrane helix</keyword>
<dbReference type="InterPro" id="IPR017452">
    <property type="entry name" value="GPCR_Rhodpsn_7TM"/>
</dbReference>
<evidence type="ECO:0000256" key="8">
    <source>
        <dbReference type="ARBA" id="ARBA00023224"/>
    </source>
</evidence>
<evidence type="ECO:0000256" key="6">
    <source>
        <dbReference type="ARBA" id="ARBA00023136"/>
    </source>
</evidence>
<dbReference type="PANTHER" id="PTHR24235:SF12">
    <property type="entry name" value="G-PROTEIN COUPLED RECEPTORS FAMILY 1 PROFILE DOMAIN-CONTAINING PROTEIN"/>
    <property type="match status" value="1"/>
</dbReference>
<dbReference type="PROSITE" id="PS50262">
    <property type="entry name" value="G_PROTEIN_RECEP_F1_2"/>
    <property type="match status" value="1"/>
</dbReference>
<evidence type="ECO:0000313" key="11">
    <source>
        <dbReference type="EMBL" id="KAJ8953949.1"/>
    </source>
</evidence>
<organism evidence="11 12">
    <name type="scientific">Aromia moschata</name>
    <dbReference type="NCBI Taxonomy" id="1265417"/>
    <lineage>
        <taxon>Eukaryota</taxon>
        <taxon>Metazoa</taxon>
        <taxon>Ecdysozoa</taxon>
        <taxon>Arthropoda</taxon>
        <taxon>Hexapoda</taxon>
        <taxon>Insecta</taxon>
        <taxon>Pterygota</taxon>
        <taxon>Neoptera</taxon>
        <taxon>Endopterygota</taxon>
        <taxon>Coleoptera</taxon>
        <taxon>Polyphaga</taxon>
        <taxon>Cucujiformia</taxon>
        <taxon>Chrysomeloidea</taxon>
        <taxon>Cerambycidae</taxon>
        <taxon>Cerambycinae</taxon>
        <taxon>Callichromatini</taxon>
        <taxon>Aromia</taxon>
    </lineage>
</organism>
<evidence type="ECO:0000256" key="4">
    <source>
        <dbReference type="ARBA" id="ARBA00022989"/>
    </source>
</evidence>
<comment type="subcellular location">
    <subcellularLocation>
        <location evidence="1">Membrane</location>
        <topology evidence="1">Multi-pass membrane protein</topology>
    </subcellularLocation>
</comment>
<comment type="similarity">
    <text evidence="2">Belongs to the G-protein coupled receptor 1 family.</text>
</comment>
<evidence type="ECO:0000256" key="5">
    <source>
        <dbReference type="ARBA" id="ARBA00023040"/>
    </source>
</evidence>
<feature type="non-terminal residue" evidence="11">
    <location>
        <position position="368"/>
    </location>
</feature>
<dbReference type="GO" id="GO:0004930">
    <property type="term" value="F:G protein-coupled receptor activity"/>
    <property type="evidence" value="ECO:0007669"/>
    <property type="project" value="UniProtKB-KW"/>
</dbReference>
<evidence type="ECO:0000259" key="10">
    <source>
        <dbReference type="PROSITE" id="PS50262"/>
    </source>
</evidence>
<comment type="caution">
    <text evidence="11">The sequence shown here is derived from an EMBL/GenBank/DDBJ whole genome shotgun (WGS) entry which is preliminary data.</text>
</comment>
<feature type="transmembrane region" description="Helical" evidence="9">
    <location>
        <begin position="242"/>
        <end position="266"/>
    </location>
</feature>
<accession>A0AAV8YQL2</accession>